<protein>
    <recommendedName>
        <fullName evidence="4">DUF1534 domain-containing protein</fullName>
    </recommendedName>
</protein>
<feature type="compositionally biased region" description="Low complexity" evidence="1">
    <location>
        <begin position="41"/>
        <end position="51"/>
    </location>
</feature>
<evidence type="ECO:0000313" key="3">
    <source>
        <dbReference type="Proteomes" id="UP000281604"/>
    </source>
</evidence>
<evidence type="ECO:0008006" key="4">
    <source>
        <dbReference type="Google" id="ProtNLM"/>
    </source>
</evidence>
<reference evidence="2 3" key="1">
    <citation type="submission" date="2018-08" db="EMBL/GenBank/DDBJ databases">
        <title>Recombination of ecologically and evolutionarily significant loci maintains genetic cohesion in the Pseudomonas syringae species complex.</title>
        <authorList>
            <person name="Dillon M."/>
            <person name="Thakur S."/>
            <person name="Almeida R.N.D."/>
            <person name="Weir B.S."/>
            <person name="Guttman D.S."/>
        </authorList>
    </citation>
    <scope>NUCLEOTIDE SEQUENCE [LARGE SCALE GENOMIC DNA]</scope>
    <source>
        <strain evidence="2 3">ICMP 3706</strain>
    </source>
</reference>
<evidence type="ECO:0000256" key="1">
    <source>
        <dbReference type="SAM" id="MobiDB-lite"/>
    </source>
</evidence>
<organism evidence="2 3">
    <name type="scientific">Pseudomonas syringae pv. persicae</name>
    <dbReference type="NCBI Taxonomy" id="237306"/>
    <lineage>
        <taxon>Bacteria</taxon>
        <taxon>Pseudomonadati</taxon>
        <taxon>Pseudomonadota</taxon>
        <taxon>Gammaproteobacteria</taxon>
        <taxon>Pseudomonadales</taxon>
        <taxon>Pseudomonadaceae</taxon>
        <taxon>Pseudomonas</taxon>
    </lineage>
</organism>
<gene>
    <name evidence="2" type="ORF">ALQ30_101309</name>
</gene>
<name>A0A3M4AAT6_9PSED</name>
<feature type="compositionally biased region" description="Basic residues" evidence="1">
    <location>
        <begin position="27"/>
        <end position="40"/>
    </location>
</feature>
<dbReference type="Proteomes" id="UP000281604">
    <property type="component" value="Unassembled WGS sequence"/>
</dbReference>
<dbReference type="AlphaFoldDB" id="A0A3M4AAT6"/>
<evidence type="ECO:0000313" key="2">
    <source>
        <dbReference type="EMBL" id="RMP03962.1"/>
    </source>
</evidence>
<proteinExistence type="predicted"/>
<dbReference type="AntiFam" id="ANF00261">
    <property type="entry name" value="Protein of unknown function (DUF1534)"/>
</dbReference>
<feature type="region of interest" description="Disordered" evidence="1">
    <location>
        <begin position="1"/>
        <end position="51"/>
    </location>
</feature>
<dbReference type="EMBL" id="RBQE01000344">
    <property type="protein sequence ID" value="RMP03962.1"/>
    <property type="molecule type" value="Genomic_DNA"/>
</dbReference>
<feature type="compositionally biased region" description="Basic and acidic residues" evidence="1">
    <location>
        <begin position="1"/>
        <end position="12"/>
    </location>
</feature>
<comment type="caution">
    <text evidence="2">The sequence shown here is derived from an EMBL/GenBank/DDBJ whole genome shotgun (WGS) entry which is preliminary data.</text>
</comment>
<accession>A0A3M4AAT6</accession>
<sequence>MFPRSVGHDRSHAPRGNASRDALRHIPAPHHLFKIGRRASRTASPRRAWGR</sequence>